<evidence type="ECO:0000313" key="4">
    <source>
        <dbReference type="WBParaSite" id="L893_g19222.t1"/>
    </source>
</evidence>
<organism evidence="3 4">
    <name type="scientific">Steinernema glaseri</name>
    <dbReference type="NCBI Taxonomy" id="37863"/>
    <lineage>
        <taxon>Eukaryota</taxon>
        <taxon>Metazoa</taxon>
        <taxon>Ecdysozoa</taxon>
        <taxon>Nematoda</taxon>
        <taxon>Chromadorea</taxon>
        <taxon>Rhabditida</taxon>
        <taxon>Tylenchina</taxon>
        <taxon>Panagrolaimomorpha</taxon>
        <taxon>Strongyloidoidea</taxon>
        <taxon>Steinernematidae</taxon>
        <taxon>Steinernema</taxon>
    </lineage>
</organism>
<accession>A0A1I7YSA7</accession>
<dbReference type="WBParaSite" id="L893_g19222.t1">
    <property type="protein sequence ID" value="L893_g19222.t1"/>
    <property type="gene ID" value="L893_g19222"/>
</dbReference>
<feature type="compositionally biased region" description="Polar residues" evidence="1">
    <location>
        <begin position="41"/>
        <end position="55"/>
    </location>
</feature>
<feature type="compositionally biased region" description="Polar residues" evidence="1">
    <location>
        <begin position="69"/>
        <end position="86"/>
    </location>
</feature>
<sequence>MVPAAFLVFALFCSATHADTVPSLDDIEDYDDPVLREIFTRKSTPRSGTFSSETEPTPPLPVARGGGNPQRSRSFPSDYDSNTNYPAPQRGLPPIERARPPSPFPEGQRPNYYSGAGNVNGAGNTGPDPQSPYYQVGAQFGQLARTGASVFYQGAQQVGQAFGIQPYQYEVPLINAAAGLLGR</sequence>
<feature type="chain" id="PRO_5009312506" evidence="2">
    <location>
        <begin position="19"/>
        <end position="183"/>
    </location>
</feature>
<dbReference type="Proteomes" id="UP000095287">
    <property type="component" value="Unplaced"/>
</dbReference>
<feature type="region of interest" description="Disordered" evidence="1">
    <location>
        <begin position="40"/>
        <end position="132"/>
    </location>
</feature>
<feature type="signal peptide" evidence="2">
    <location>
        <begin position="1"/>
        <end position="18"/>
    </location>
</feature>
<evidence type="ECO:0000313" key="3">
    <source>
        <dbReference type="Proteomes" id="UP000095287"/>
    </source>
</evidence>
<proteinExistence type="predicted"/>
<keyword evidence="3" id="KW-1185">Reference proteome</keyword>
<keyword evidence="2" id="KW-0732">Signal</keyword>
<protein>
    <submittedName>
        <fullName evidence="4">DUF4774 domain-containing protein</fullName>
    </submittedName>
</protein>
<dbReference type="AlphaFoldDB" id="A0A1I7YSA7"/>
<evidence type="ECO:0000256" key="1">
    <source>
        <dbReference type="SAM" id="MobiDB-lite"/>
    </source>
</evidence>
<reference evidence="4" key="1">
    <citation type="submission" date="2016-11" db="UniProtKB">
        <authorList>
            <consortium name="WormBaseParasite"/>
        </authorList>
    </citation>
    <scope>IDENTIFICATION</scope>
</reference>
<name>A0A1I7YSA7_9BILA</name>
<evidence type="ECO:0000256" key="2">
    <source>
        <dbReference type="SAM" id="SignalP"/>
    </source>
</evidence>